<evidence type="ECO:0000313" key="2">
    <source>
        <dbReference type="EMBL" id="ATX71549.1"/>
    </source>
</evidence>
<name>A0A2K8KLQ5_9MOLU</name>
<organism evidence="2 3">
    <name type="scientific">Spiroplasma clarkii</name>
    <dbReference type="NCBI Taxonomy" id="2139"/>
    <lineage>
        <taxon>Bacteria</taxon>
        <taxon>Bacillati</taxon>
        <taxon>Mycoplasmatota</taxon>
        <taxon>Mollicutes</taxon>
        <taxon>Entomoplasmatales</taxon>
        <taxon>Spiroplasmataceae</taxon>
        <taxon>Spiroplasma</taxon>
    </lineage>
</organism>
<dbReference type="Proteomes" id="UP000231179">
    <property type="component" value="Chromosome"/>
</dbReference>
<evidence type="ECO:0000256" key="1">
    <source>
        <dbReference type="SAM" id="SignalP"/>
    </source>
</evidence>
<protein>
    <recommendedName>
        <fullName evidence="4">Lipoprotein</fullName>
    </recommendedName>
</protein>
<dbReference type="EMBL" id="CP024870">
    <property type="protein sequence ID" value="ATX71549.1"/>
    <property type="molecule type" value="Genomic_DNA"/>
</dbReference>
<dbReference type="AlphaFoldDB" id="A0A2K8KLQ5"/>
<keyword evidence="3" id="KW-1185">Reference proteome</keyword>
<sequence length="188" mass="21070">MKKILASLAATSLLIAVSNPVACSSAPAISRARPFRFQPNSEESLLELIHYQIDELDEAKEIHSVLTESYGEALNSWPSAIRLSADAQFYMQVTSKVSALIVKFSMFLDSEIGADFNFDQIKGISFMPKSADSQLIESSKAAINELEDLVKKNFNNTELKDTALTRTTFEFYKAIVDWTRINDFKNNE</sequence>
<keyword evidence="1" id="KW-0732">Signal</keyword>
<accession>A0A2K8KLQ5</accession>
<proteinExistence type="predicted"/>
<gene>
    <name evidence="2" type="ORF">SCLAR_v1c12490</name>
</gene>
<dbReference type="RefSeq" id="WP_100255078.1">
    <property type="nucleotide sequence ID" value="NZ_CP024870.1"/>
</dbReference>
<reference evidence="2 3" key="1">
    <citation type="submission" date="2017-11" db="EMBL/GenBank/DDBJ databases">
        <title>Complete genome sequence of Spiroplasma clarkii CN-5 (DSM 19994).</title>
        <authorList>
            <person name="Tsai Y.-M."/>
            <person name="Chang A."/>
            <person name="Lo W.-S."/>
            <person name="Kuo C.-H."/>
        </authorList>
    </citation>
    <scope>NUCLEOTIDE SEQUENCE [LARGE SCALE GENOMIC DNA]</scope>
    <source>
        <strain evidence="2 3">CN-5</strain>
    </source>
</reference>
<feature type="signal peptide" evidence="1">
    <location>
        <begin position="1"/>
        <end position="22"/>
    </location>
</feature>
<evidence type="ECO:0008006" key="4">
    <source>
        <dbReference type="Google" id="ProtNLM"/>
    </source>
</evidence>
<evidence type="ECO:0000313" key="3">
    <source>
        <dbReference type="Proteomes" id="UP000231179"/>
    </source>
</evidence>
<feature type="chain" id="PRO_5014881651" description="Lipoprotein" evidence="1">
    <location>
        <begin position="23"/>
        <end position="188"/>
    </location>
</feature>